<accession>A0A1F6WZI5</accession>
<feature type="transmembrane region" description="Helical" evidence="2">
    <location>
        <begin position="160"/>
        <end position="180"/>
    </location>
</feature>
<evidence type="ECO:0000256" key="1">
    <source>
        <dbReference type="SAM" id="MobiDB-lite"/>
    </source>
</evidence>
<feature type="compositionally biased region" description="Polar residues" evidence="1">
    <location>
        <begin position="483"/>
        <end position="492"/>
    </location>
</feature>
<organism evidence="3 4">
    <name type="scientific">Candidatus Nomurabacteria bacterium RIFCSPLOWO2_01_FULL_36_16</name>
    <dbReference type="NCBI Taxonomy" id="1801767"/>
    <lineage>
        <taxon>Bacteria</taxon>
        <taxon>Candidatus Nomuraibacteriota</taxon>
    </lineage>
</organism>
<keyword evidence="2" id="KW-0812">Transmembrane</keyword>
<feature type="compositionally biased region" description="Basic and acidic residues" evidence="1">
    <location>
        <begin position="569"/>
        <end position="579"/>
    </location>
</feature>
<comment type="caution">
    <text evidence="3">The sequence shown here is derived from an EMBL/GenBank/DDBJ whole genome shotgun (WGS) entry which is preliminary data.</text>
</comment>
<evidence type="ECO:0000256" key="2">
    <source>
        <dbReference type="SAM" id="Phobius"/>
    </source>
</evidence>
<keyword evidence="2" id="KW-0472">Membrane</keyword>
<feature type="region of interest" description="Disordered" evidence="1">
    <location>
        <begin position="568"/>
        <end position="608"/>
    </location>
</feature>
<feature type="compositionally biased region" description="Polar residues" evidence="1">
    <location>
        <begin position="703"/>
        <end position="728"/>
    </location>
</feature>
<dbReference type="Proteomes" id="UP000177001">
    <property type="component" value="Unassembled WGS sequence"/>
</dbReference>
<name>A0A1F6WZI5_9BACT</name>
<reference evidence="3 4" key="1">
    <citation type="journal article" date="2016" name="Nat. Commun.">
        <title>Thousands of microbial genomes shed light on interconnected biogeochemical processes in an aquifer system.</title>
        <authorList>
            <person name="Anantharaman K."/>
            <person name="Brown C.T."/>
            <person name="Hug L.A."/>
            <person name="Sharon I."/>
            <person name="Castelle C.J."/>
            <person name="Probst A.J."/>
            <person name="Thomas B.C."/>
            <person name="Singh A."/>
            <person name="Wilkins M.J."/>
            <person name="Karaoz U."/>
            <person name="Brodie E.L."/>
            <person name="Williams K.H."/>
            <person name="Hubbard S.S."/>
            <person name="Banfield J.F."/>
        </authorList>
    </citation>
    <scope>NUCLEOTIDE SEQUENCE [LARGE SCALE GENOMIC DNA]</scope>
</reference>
<feature type="compositionally biased region" description="Basic and acidic residues" evidence="1">
    <location>
        <begin position="587"/>
        <end position="603"/>
    </location>
</feature>
<feature type="transmembrane region" description="Helical" evidence="2">
    <location>
        <begin position="247"/>
        <end position="266"/>
    </location>
</feature>
<feature type="region of interest" description="Disordered" evidence="1">
    <location>
        <begin position="458"/>
        <end position="495"/>
    </location>
</feature>
<evidence type="ECO:0000313" key="3">
    <source>
        <dbReference type="EMBL" id="OGI87135.1"/>
    </source>
</evidence>
<evidence type="ECO:0000313" key="4">
    <source>
        <dbReference type="Proteomes" id="UP000177001"/>
    </source>
</evidence>
<dbReference type="AlphaFoldDB" id="A0A1F6WZI5"/>
<gene>
    <name evidence="3" type="ORF">A3A91_00505</name>
</gene>
<sequence length="1017" mass="113476">MSKTYDALKKAEREKEALKRAEKEGAPEIDETDPEEKALEELKEKRRKRAEDIEKLKASLEKARTKKSKSEIDETDPVIKPVSKMDTVAIAQRIKEELNKQPGLSTEKKEELARELFLKAKEDFDAEAIAKTGLLERPLAKTNKWWANLEKTKKGKAFKVFSSTALIGGATLASAALLGIGSSSALMVSARLGARVSAAVGLNMALTSKTGSELIEHLKSFKKKGDENKKNKIFTIQNLAMLGGTSISFLFGGCIVAGVAAGGFAGRRALNYFIDKKIKDLKEKISNKHEMSPLISSDAFNETNLADILNTYENTYNNDIGKKLKRYQWAKNILGGALTIGVGLGTMTAINANHQAFENSPFNRLRQGTQLPNVESPTKTNALDQSVFTGDMSPEENEVLTKLKPFDPFITEVQKIEENGEEVFFAKNPKSEYIYKIFPDKNSYELYDIDGKLFTKGDSLPPKMEKALQPPQPIQEQERTEQPPVSTETSMSPEELETLTEVKKIFPFIKELQGGVNGRGEKTFILKSDNGYTHKIFPDGKYESYNNQKILYDKGTIADNMKSVLGIKLEPETPPKPEIDTPSGQKPAEEKIESEDKTTETAEAKNPTKTLDEKLTQLKKVDPNITKLRETYENGKKIIYAERSGGAKYKIFPDGTYNIYNANGGFERSETLPKNAAQALGIESGSKTPTTTPSKTHEPGASSDHTTPTVIPASFNTSTIETQETTPEGSYVFDKGKGGIQGLIDFKADLRAKYPDITVLPKNIQEFLKDTNATRQAIDLGFYDPNNTAESAYIMKGSSLKYDETTGKIIFHDAKIGQDVEKYTGAMFDSDNIEKVNPEHKNNSPIETARANTLKKYAEIPEEIGRIGIQRNAGQNDNTFGFSINRGQLFSDISMEQSRLLEEHPEFIIGNPFHLSGEGLIGVYQTHQEILKGIFSGEKINEWQKIRYSNVGNLLKQEDPENHFLVYIHKLQEYTGLRPTDSFFWKKENTEHYIARALQKAAEMGKLDEVKNYIIKV</sequence>
<feature type="transmembrane region" description="Helical" evidence="2">
    <location>
        <begin position="332"/>
        <end position="350"/>
    </location>
</feature>
<feature type="compositionally biased region" description="Basic and acidic residues" evidence="1">
    <location>
        <begin position="1"/>
        <end position="26"/>
    </location>
</feature>
<proteinExistence type="predicted"/>
<keyword evidence="2" id="KW-1133">Transmembrane helix</keyword>
<protein>
    <submittedName>
        <fullName evidence="3">Uncharacterized protein</fullName>
    </submittedName>
</protein>
<feature type="region of interest" description="Disordered" evidence="1">
    <location>
        <begin position="1"/>
        <end position="37"/>
    </location>
</feature>
<feature type="region of interest" description="Disordered" evidence="1">
    <location>
        <begin position="682"/>
        <end position="732"/>
    </location>
</feature>
<dbReference type="EMBL" id="MFUR01000005">
    <property type="protein sequence ID" value="OGI87135.1"/>
    <property type="molecule type" value="Genomic_DNA"/>
</dbReference>